<name>A0A085WN66_9BACT</name>
<evidence type="ECO:0000313" key="2">
    <source>
        <dbReference type="Proteomes" id="UP000028725"/>
    </source>
</evidence>
<gene>
    <name evidence="1" type="ORF">DB31_7031</name>
</gene>
<sequence>MHSWSHGWLTQHGFLALILLAVSLLSACATTHSATGWAGGELRLEAHSFSHSEEEDVRFARDVPFPPLRESERAEATRAEIQRALNEMWTVTSHSDAPGAHWEFRYWVDGGALTLLSFHRVKEGGGRAAPVDRSAFLAGLEHHLTTLLGTEARQVTLSLEREEARWTLDLDLSARTEAPWHARTLPSSQEGTSRASYAQVLTTARGLQRLMALPRNGTTRLEVRLTLEDDRISSWELSRRDASGSGTDMPASEAEVTLVTHALRPFLKGLGEREVVLILHGRHSPGAPLPRWEATEARTLEPPPPPRELEDFRREYLAMHERILRESREEMRDGVVFLAGFSIEQVATMLVGGFILKRALILFEAAAPTVTSLLARGGHGAVRWFRNLLVRMPAAERQALQQLWLKAETQGLKALSEAEKTQLRGLMGRLEGLLRTSLDDQAKKQLRVWARTEYFELHRPELAKALGTVRLQAYDIHHTCPLEYAHLFPKLDINGGANLIGLYRDVHRSIGKVWSLARPVAEKMTARDVTRMMDIVHRHYRRWFHQMYDPSSAPTLARAEQAALAEAAEFLATLTR</sequence>
<comment type="caution">
    <text evidence="1">The sequence shown here is derived from an EMBL/GenBank/DDBJ whole genome shotgun (WGS) entry which is preliminary data.</text>
</comment>
<dbReference type="Proteomes" id="UP000028725">
    <property type="component" value="Unassembled WGS sequence"/>
</dbReference>
<dbReference type="EMBL" id="JMCB01000005">
    <property type="protein sequence ID" value="KFE69129.1"/>
    <property type="molecule type" value="Genomic_DNA"/>
</dbReference>
<dbReference type="AlphaFoldDB" id="A0A085WN66"/>
<evidence type="ECO:0000313" key="1">
    <source>
        <dbReference type="EMBL" id="KFE69129.1"/>
    </source>
</evidence>
<protein>
    <submittedName>
        <fullName evidence="1">Uncharacterized protein</fullName>
    </submittedName>
</protein>
<keyword evidence="2" id="KW-1185">Reference proteome</keyword>
<dbReference type="STRING" id="394096.DB31_7031"/>
<organism evidence="1 2">
    <name type="scientific">Hyalangium minutum</name>
    <dbReference type="NCBI Taxonomy" id="394096"/>
    <lineage>
        <taxon>Bacteria</taxon>
        <taxon>Pseudomonadati</taxon>
        <taxon>Myxococcota</taxon>
        <taxon>Myxococcia</taxon>
        <taxon>Myxococcales</taxon>
        <taxon>Cystobacterineae</taxon>
        <taxon>Archangiaceae</taxon>
        <taxon>Hyalangium</taxon>
    </lineage>
</organism>
<dbReference type="OrthoDB" id="5487187at2"/>
<proteinExistence type="predicted"/>
<dbReference type="RefSeq" id="WP_044187905.1">
    <property type="nucleotide sequence ID" value="NZ_JMCB01000005.1"/>
</dbReference>
<accession>A0A085WN66</accession>
<reference evidence="1 2" key="1">
    <citation type="submission" date="2014-04" db="EMBL/GenBank/DDBJ databases">
        <title>Genome assembly of Hyalangium minutum DSM 14724.</title>
        <authorList>
            <person name="Sharma G."/>
            <person name="Subramanian S."/>
        </authorList>
    </citation>
    <scope>NUCLEOTIDE SEQUENCE [LARGE SCALE GENOMIC DNA]</scope>
    <source>
        <strain evidence="1 2">DSM 14724</strain>
    </source>
</reference>